<dbReference type="STRING" id="1285928.SAMN04487894_105309"/>
<protein>
    <recommendedName>
        <fullName evidence="4">HmuY protein</fullName>
    </recommendedName>
</protein>
<dbReference type="AlphaFoldDB" id="A0A1G6RJT3"/>
<reference evidence="3" key="1">
    <citation type="submission" date="2016-10" db="EMBL/GenBank/DDBJ databases">
        <authorList>
            <person name="Varghese N."/>
            <person name="Submissions S."/>
        </authorList>
    </citation>
    <scope>NUCLEOTIDE SEQUENCE [LARGE SCALE GENOMIC DNA]</scope>
    <source>
        <strain evidence="3">DSM 25811 / CCM 8410 / LMG 26954 / E90</strain>
    </source>
</reference>
<evidence type="ECO:0000313" key="3">
    <source>
        <dbReference type="Proteomes" id="UP000198757"/>
    </source>
</evidence>
<feature type="chain" id="PRO_5011712300" description="HmuY protein" evidence="1">
    <location>
        <begin position="19"/>
        <end position="276"/>
    </location>
</feature>
<keyword evidence="1" id="KW-0732">Signal</keyword>
<name>A0A1G6RJT3_NIADE</name>
<evidence type="ECO:0000313" key="2">
    <source>
        <dbReference type="EMBL" id="SDD04909.1"/>
    </source>
</evidence>
<sequence length="276" mass="30371">MKNGILLLLLMTSLATSAQTVGKKLENKANEAVDKAIDQVDLYELFSKKKKKKNDKKAEDLDPEKTGETINKNQEVTKEGISQGGGNPGIASTMEKSGKYLMSYRDIMMGDQKNTKFGPFFVPSTGQCVDIESANEMQGDVAMVLFSGYGGSLILTFPANAKESDLSISYDDIDLFKEDGMGGWEQENINSGELYKGSMSDATFEKIIEENSWKAFNAGYANNMDGQYVNYTNPVAGVYCIKFSNSLRALMRIKNIVPKSPKGGSIKFDIIVECKK</sequence>
<dbReference type="OrthoDB" id="740620at2"/>
<feature type="signal peptide" evidence="1">
    <location>
        <begin position="1"/>
        <end position="18"/>
    </location>
</feature>
<proteinExistence type="predicted"/>
<keyword evidence="3" id="KW-1185">Reference proteome</keyword>
<accession>A0A1G6RJT3</accession>
<evidence type="ECO:0000256" key="1">
    <source>
        <dbReference type="SAM" id="SignalP"/>
    </source>
</evidence>
<dbReference type="Proteomes" id="UP000198757">
    <property type="component" value="Unassembled WGS sequence"/>
</dbReference>
<dbReference type="RefSeq" id="WP_090390273.1">
    <property type="nucleotide sequence ID" value="NZ_FMZO01000005.1"/>
</dbReference>
<gene>
    <name evidence="2" type="ORF">SAMN04487894_105309</name>
</gene>
<evidence type="ECO:0008006" key="4">
    <source>
        <dbReference type="Google" id="ProtNLM"/>
    </source>
</evidence>
<organism evidence="2 3">
    <name type="scientific">Niabella drilacis (strain DSM 25811 / CCM 8410 / CCUG 62505 / LMG 26954 / E90)</name>
    <dbReference type="NCBI Taxonomy" id="1285928"/>
    <lineage>
        <taxon>Bacteria</taxon>
        <taxon>Pseudomonadati</taxon>
        <taxon>Bacteroidota</taxon>
        <taxon>Chitinophagia</taxon>
        <taxon>Chitinophagales</taxon>
        <taxon>Chitinophagaceae</taxon>
        <taxon>Niabella</taxon>
    </lineage>
</organism>
<dbReference type="EMBL" id="FMZO01000005">
    <property type="protein sequence ID" value="SDD04909.1"/>
    <property type="molecule type" value="Genomic_DNA"/>
</dbReference>